<dbReference type="InterPro" id="IPR045864">
    <property type="entry name" value="aa-tRNA-synth_II/BPL/LPL"/>
</dbReference>
<gene>
    <name evidence="3" type="ORF">KUV50_07390</name>
</gene>
<dbReference type="PANTHER" id="PTHR12835:SF5">
    <property type="entry name" value="BIOTIN--PROTEIN LIGASE"/>
    <property type="match status" value="1"/>
</dbReference>
<dbReference type="CDD" id="cd16442">
    <property type="entry name" value="BPL"/>
    <property type="match status" value="1"/>
</dbReference>
<dbReference type="EMBL" id="JAHVHU010000006">
    <property type="protein sequence ID" value="MBY5957946.1"/>
    <property type="molecule type" value="Genomic_DNA"/>
</dbReference>
<keyword evidence="4" id="KW-1185">Reference proteome</keyword>
<evidence type="ECO:0000256" key="1">
    <source>
        <dbReference type="ARBA" id="ARBA00022598"/>
    </source>
</evidence>
<dbReference type="Pfam" id="PF03099">
    <property type="entry name" value="BPL_LplA_LipB"/>
    <property type="match status" value="1"/>
</dbReference>
<organism evidence="3 4">
    <name type="scientific">Membranihabitans marinus</name>
    <dbReference type="NCBI Taxonomy" id="1227546"/>
    <lineage>
        <taxon>Bacteria</taxon>
        <taxon>Pseudomonadati</taxon>
        <taxon>Bacteroidota</taxon>
        <taxon>Saprospiria</taxon>
        <taxon>Saprospirales</taxon>
        <taxon>Saprospiraceae</taxon>
        <taxon>Membranihabitans</taxon>
    </lineage>
</organism>
<dbReference type="GO" id="GO:0005737">
    <property type="term" value="C:cytoplasm"/>
    <property type="evidence" value="ECO:0007669"/>
    <property type="project" value="TreeGrafter"/>
</dbReference>
<dbReference type="SUPFAM" id="SSF55681">
    <property type="entry name" value="Class II aaRS and biotin synthetases"/>
    <property type="match status" value="1"/>
</dbReference>
<keyword evidence="1 3" id="KW-0436">Ligase</keyword>
<protein>
    <submittedName>
        <fullName evidence="3">Biotin--[acetyl-CoA-carboxylase] ligase</fullName>
        <ecNumber evidence="3">6.3.4.15</ecNumber>
    </submittedName>
</protein>
<accession>A0A953HWN4</accession>
<sequence length="229" mass="25741">MELLSKSTPKPFTAISADFQTAGVGQIGSTWVSHPGENVLMSIIVYPDFINVLESFKLQFLASLTCVEVLTPYIDKNELFVKWPNDVLVNRKKIAGVLIRNIFMGSAIRSSVIGFGLNVNQMDFPGVENPVTSLKAVTGQDYDVPALRQQLLDKFRTLYDLLENGKSLKELYMMMLFGYEEPFSFYDLKDQSYKRGVINDVLGSGHLLVKVGGVVEKYDFKEIKFIMDA</sequence>
<dbReference type="Gene3D" id="3.30.930.10">
    <property type="entry name" value="Bira Bifunctional Protein, Domain 2"/>
    <property type="match status" value="1"/>
</dbReference>
<evidence type="ECO:0000313" key="4">
    <source>
        <dbReference type="Proteomes" id="UP000753961"/>
    </source>
</evidence>
<comment type="caution">
    <text evidence="3">The sequence shown here is derived from an EMBL/GenBank/DDBJ whole genome shotgun (WGS) entry which is preliminary data.</text>
</comment>
<dbReference type="AlphaFoldDB" id="A0A953HWN4"/>
<evidence type="ECO:0000313" key="3">
    <source>
        <dbReference type="EMBL" id="MBY5957946.1"/>
    </source>
</evidence>
<dbReference type="InterPro" id="IPR004408">
    <property type="entry name" value="Biotin_CoA_COase_ligase"/>
</dbReference>
<dbReference type="PROSITE" id="PS51733">
    <property type="entry name" value="BPL_LPL_CATALYTIC"/>
    <property type="match status" value="1"/>
</dbReference>
<evidence type="ECO:0000259" key="2">
    <source>
        <dbReference type="PROSITE" id="PS51733"/>
    </source>
</evidence>
<reference evidence="3" key="1">
    <citation type="submission" date="2021-06" db="EMBL/GenBank/DDBJ databases">
        <title>44 bacteria genomes isolated from Dapeng, Shenzhen.</title>
        <authorList>
            <person name="Zheng W."/>
            <person name="Yu S."/>
            <person name="Huang Y."/>
        </authorList>
    </citation>
    <scope>NUCLEOTIDE SEQUENCE</scope>
    <source>
        <strain evidence="3">DP5N28-2</strain>
    </source>
</reference>
<proteinExistence type="predicted"/>
<feature type="domain" description="BPL/LPL catalytic" evidence="2">
    <location>
        <begin position="1"/>
        <end position="163"/>
    </location>
</feature>
<dbReference type="EC" id="6.3.4.15" evidence="3"/>
<dbReference type="GO" id="GO:0004077">
    <property type="term" value="F:biotin--[biotin carboxyl-carrier protein] ligase activity"/>
    <property type="evidence" value="ECO:0007669"/>
    <property type="project" value="UniProtKB-EC"/>
</dbReference>
<dbReference type="NCBIfam" id="TIGR00121">
    <property type="entry name" value="birA_ligase"/>
    <property type="match status" value="1"/>
</dbReference>
<dbReference type="Proteomes" id="UP000753961">
    <property type="component" value="Unassembled WGS sequence"/>
</dbReference>
<dbReference type="PANTHER" id="PTHR12835">
    <property type="entry name" value="BIOTIN PROTEIN LIGASE"/>
    <property type="match status" value="1"/>
</dbReference>
<dbReference type="InterPro" id="IPR004143">
    <property type="entry name" value="BPL_LPL_catalytic"/>
</dbReference>
<name>A0A953HWN4_9BACT</name>